<dbReference type="Proteomes" id="UP000467841">
    <property type="component" value="Unassembled WGS sequence"/>
</dbReference>
<dbReference type="EMBL" id="CACVBM020000099">
    <property type="protein sequence ID" value="CAA7014272.1"/>
    <property type="molecule type" value="Genomic_DNA"/>
</dbReference>
<organism evidence="1 2">
    <name type="scientific">Microthlaspi erraticum</name>
    <dbReference type="NCBI Taxonomy" id="1685480"/>
    <lineage>
        <taxon>Eukaryota</taxon>
        <taxon>Viridiplantae</taxon>
        <taxon>Streptophyta</taxon>
        <taxon>Embryophyta</taxon>
        <taxon>Tracheophyta</taxon>
        <taxon>Spermatophyta</taxon>
        <taxon>Magnoliopsida</taxon>
        <taxon>eudicotyledons</taxon>
        <taxon>Gunneridae</taxon>
        <taxon>Pentapetalae</taxon>
        <taxon>rosids</taxon>
        <taxon>malvids</taxon>
        <taxon>Brassicales</taxon>
        <taxon>Brassicaceae</taxon>
        <taxon>Coluteocarpeae</taxon>
        <taxon>Microthlaspi</taxon>
    </lineage>
</organism>
<evidence type="ECO:0000313" key="2">
    <source>
        <dbReference type="Proteomes" id="UP000467841"/>
    </source>
</evidence>
<protein>
    <recommendedName>
        <fullName evidence="3">Chromo domain-containing protein</fullName>
    </recommendedName>
</protein>
<gene>
    <name evidence="1" type="ORF">MERR_LOCUS1506</name>
</gene>
<keyword evidence="2" id="KW-1185">Reference proteome</keyword>
<reference evidence="1" key="1">
    <citation type="submission" date="2020-01" db="EMBL/GenBank/DDBJ databases">
        <authorList>
            <person name="Mishra B."/>
        </authorList>
    </citation>
    <scope>NUCLEOTIDE SEQUENCE [LARGE SCALE GENOMIC DNA]</scope>
</reference>
<dbReference type="OrthoDB" id="1111868at2759"/>
<name>A0A6D2HIY5_9BRAS</name>
<evidence type="ECO:0008006" key="3">
    <source>
        <dbReference type="Google" id="ProtNLM"/>
    </source>
</evidence>
<proteinExistence type="predicted"/>
<accession>A0A6D2HIY5</accession>
<sequence>MLRKCLHPTEELVARIPEDLQPDLTVPAVPVRILERREKVLRNKRIPLLRILWDCSGSTEETWEPEAKMKLKFRKWFDKQVEEIAILNNSSCFWRLRSLADSLGASRPQLSVAYLGASRPQYKQFVHLGASGPQYGRFGSENFLERAYDIGFDICLGDQVRISSVAALRGRVFVVFVTFVWDSRTNPV</sequence>
<comment type="caution">
    <text evidence="1">The sequence shown here is derived from an EMBL/GenBank/DDBJ whole genome shotgun (WGS) entry which is preliminary data.</text>
</comment>
<evidence type="ECO:0000313" key="1">
    <source>
        <dbReference type="EMBL" id="CAA7014272.1"/>
    </source>
</evidence>
<dbReference type="AlphaFoldDB" id="A0A6D2HIY5"/>